<keyword evidence="3" id="KW-1185">Reference proteome</keyword>
<sequence>MDTPADADPVTDGGPAVVETHSALIVLYGDEAHKVRKRIDLGFLDNTSVGARAEQSRREVELNSRLAPDVYDGVLEVRGPDGEVIDHVVRMRRLPAGRSLDSLVRSRASGTGRSDDPDLLAGVREVARQLDHLHAASPRSEEIDAVGTADAVAGLWRESIGHLRRLSVGEDAPVIVDDVEWLAGEYLRGRERLLRARVDAGRVVDGHGDLLAADIYLEDDGPRVIDCLEFDDRLRFGDAMLDAGFLAMDLDRVGARDLAEAFLAAYRDFSGDDAPSSLVHHYIGYRALVRSKVTAIRAEQSRSGGADARHALELADRAVDALLRARVRLVLVGGVSGSGKSTLAAPLAESLGAELLRSDVLRSDVVTPDVPAGTGAGAGGGDDDAGARPVGGRYSHEAVSAVYARMLDRAGDLLALGRSVVLDATWLDPRRRAEAETVAADAHAELVEISCTAPHGELVRRIEERGRAGADPSEATVEVLGSQLADLAPWPDAIEVDTTELDPRSADAVRGWAERNLGPLPWA</sequence>
<dbReference type="SUPFAM" id="SSF56112">
    <property type="entry name" value="Protein kinase-like (PK-like)"/>
    <property type="match status" value="1"/>
</dbReference>
<dbReference type="EMBL" id="BAAAQG010000012">
    <property type="protein sequence ID" value="GAA1714733.1"/>
    <property type="molecule type" value="Genomic_DNA"/>
</dbReference>
<proteinExistence type="predicted"/>
<dbReference type="PANTHER" id="PTHR43883">
    <property type="entry name" value="SLR0207 PROTEIN"/>
    <property type="match status" value="1"/>
</dbReference>
<evidence type="ECO:0000313" key="3">
    <source>
        <dbReference type="Proteomes" id="UP001500383"/>
    </source>
</evidence>
<evidence type="ECO:0000313" key="2">
    <source>
        <dbReference type="EMBL" id="GAA1714733.1"/>
    </source>
</evidence>
<gene>
    <name evidence="2" type="ORF">GCM10009831_25530</name>
</gene>
<evidence type="ECO:0000256" key="1">
    <source>
        <dbReference type="SAM" id="MobiDB-lite"/>
    </source>
</evidence>
<dbReference type="Gene3D" id="3.90.1200.10">
    <property type="match status" value="1"/>
</dbReference>
<dbReference type="PANTHER" id="PTHR43883:SF1">
    <property type="entry name" value="GLUCONOKINASE"/>
    <property type="match status" value="1"/>
</dbReference>
<dbReference type="RefSeq" id="WP_344392644.1">
    <property type="nucleotide sequence ID" value="NZ_BAAAQG010000012.1"/>
</dbReference>
<dbReference type="InterPro" id="IPR027417">
    <property type="entry name" value="P-loop_NTPase"/>
</dbReference>
<dbReference type="InterPro" id="IPR011009">
    <property type="entry name" value="Kinase-like_dom_sf"/>
</dbReference>
<dbReference type="Gene3D" id="3.40.50.300">
    <property type="entry name" value="P-loop containing nucleotide triphosphate hydrolases"/>
    <property type="match status" value="1"/>
</dbReference>
<dbReference type="Proteomes" id="UP001500383">
    <property type="component" value="Unassembled WGS sequence"/>
</dbReference>
<accession>A0ABP4V3Q3</accession>
<dbReference type="Pfam" id="PF13671">
    <property type="entry name" value="AAA_33"/>
    <property type="match status" value="1"/>
</dbReference>
<protein>
    <submittedName>
        <fullName evidence="2">AAA family ATPase</fullName>
    </submittedName>
</protein>
<feature type="region of interest" description="Disordered" evidence="1">
    <location>
        <begin position="367"/>
        <end position="388"/>
    </location>
</feature>
<name>A0ABP4V3Q3_9ACTN</name>
<dbReference type="InterPro" id="IPR052732">
    <property type="entry name" value="Cell-binding_unc_protein"/>
</dbReference>
<organism evidence="2 3">
    <name type="scientific">Dietzia cercidiphylli</name>
    <dbReference type="NCBI Taxonomy" id="498199"/>
    <lineage>
        <taxon>Bacteria</taxon>
        <taxon>Bacillati</taxon>
        <taxon>Actinomycetota</taxon>
        <taxon>Actinomycetes</taxon>
        <taxon>Mycobacteriales</taxon>
        <taxon>Dietziaceae</taxon>
        <taxon>Dietzia</taxon>
    </lineage>
</organism>
<reference evidence="3" key="1">
    <citation type="journal article" date="2019" name="Int. J. Syst. Evol. Microbiol.">
        <title>The Global Catalogue of Microorganisms (GCM) 10K type strain sequencing project: providing services to taxonomists for standard genome sequencing and annotation.</title>
        <authorList>
            <consortium name="The Broad Institute Genomics Platform"/>
            <consortium name="The Broad Institute Genome Sequencing Center for Infectious Disease"/>
            <person name="Wu L."/>
            <person name="Ma J."/>
        </authorList>
    </citation>
    <scope>NUCLEOTIDE SEQUENCE [LARGE SCALE GENOMIC DNA]</scope>
    <source>
        <strain evidence="3">JCM 16002</strain>
    </source>
</reference>
<dbReference type="SUPFAM" id="SSF52540">
    <property type="entry name" value="P-loop containing nucleoside triphosphate hydrolases"/>
    <property type="match status" value="1"/>
</dbReference>
<comment type="caution">
    <text evidence="2">The sequence shown here is derived from an EMBL/GenBank/DDBJ whole genome shotgun (WGS) entry which is preliminary data.</text>
</comment>